<proteinExistence type="predicted"/>
<dbReference type="SUPFAM" id="SSF53756">
    <property type="entry name" value="UDP-Glycosyltransferase/glycogen phosphorylase"/>
    <property type="match status" value="1"/>
</dbReference>
<feature type="domain" description="Glycosyl transferase family 1" evidence="2">
    <location>
        <begin position="309"/>
        <end position="447"/>
    </location>
</feature>
<dbReference type="Pfam" id="PF00534">
    <property type="entry name" value="Glycos_transf_1"/>
    <property type="match status" value="1"/>
</dbReference>
<dbReference type="PANTHER" id="PTHR46401">
    <property type="entry name" value="GLYCOSYLTRANSFERASE WBBK-RELATED"/>
    <property type="match status" value="1"/>
</dbReference>
<accession>A0ABX7R6N8</accession>
<dbReference type="EMBL" id="CP071517">
    <property type="protein sequence ID" value="QSX73650.1"/>
    <property type="molecule type" value="Genomic_DNA"/>
</dbReference>
<dbReference type="CDD" id="cd03809">
    <property type="entry name" value="GT4_MtfB-like"/>
    <property type="match status" value="1"/>
</dbReference>
<protein>
    <submittedName>
        <fullName evidence="3">Glycosyltransferase family 4 protein</fullName>
    </submittedName>
</protein>
<feature type="region of interest" description="Disordered" evidence="1">
    <location>
        <begin position="1"/>
        <end position="28"/>
    </location>
</feature>
<name>A0ABX7R6N8_9GAMM</name>
<organism evidence="3 4">
    <name type="scientific">Lysobacter arenosi</name>
    <dbReference type="NCBI Taxonomy" id="2795387"/>
    <lineage>
        <taxon>Bacteria</taxon>
        <taxon>Pseudomonadati</taxon>
        <taxon>Pseudomonadota</taxon>
        <taxon>Gammaproteobacteria</taxon>
        <taxon>Lysobacterales</taxon>
        <taxon>Lysobacteraceae</taxon>
        <taxon>Lysobacter</taxon>
    </lineage>
</organism>
<evidence type="ECO:0000256" key="1">
    <source>
        <dbReference type="SAM" id="MobiDB-lite"/>
    </source>
</evidence>
<dbReference type="InterPro" id="IPR001296">
    <property type="entry name" value="Glyco_trans_1"/>
</dbReference>
<gene>
    <name evidence="3" type="ORF">HIV01_010385</name>
</gene>
<sequence>MISSKGSNGLPGIVDVVDSEDARYSPPNQDWRRANWTLQCQLAETQHTLHQVRAELDRTIESRSWRLTRFLRNGLDGLRRLRSGVTVQQAGPPRLRSVTEFAEARPRPEQHRLLLVDVTELAIENLQGGIQHTVKGILSEWLLSPPAGWQVVPVQLTREGTYVSASGDLRHLFGSFADPHAGRQIDVGRGDVFLGLDLLRDHAGTFRVALEKLRSKQVHVEIVVYDLLPVDLPHCVPGYISESFLEWLAAVGDLADGVACISQAVAQRFAAWLSARDGRKAGISISSFRLGAPAPASVNAGRRARRLDGASFLMVGTVEPRKGYVDALNAFERIWSTAEGADVTLTIVGRYGWGLPEFLARLESHPQMGRRLFWLRRATDEDVQACYDTADALLFCSYGEGFGLPIVEAAQHGLPLILRDLPEFREVAGDGAYFFRSQAEEGIQAAIGHWRELMRAGQAPMPRDDIAITWEQSADQLLVAVGSNLDAG</sequence>
<dbReference type="Gene3D" id="3.40.50.2000">
    <property type="entry name" value="Glycogen Phosphorylase B"/>
    <property type="match status" value="1"/>
</dbReference>
<evidence type="ECO:0000313" key="4">
    <source>
        <dbReference type="Proteomes" id="UP000663400"/>
    </source>
</evidence>
<evidence type="ECO:0000313" key="3">
    <source>
        <dbReference type="EMBL" id="QSX73650.1"/>
    </source>
</evidence>
<evidence type="ECO:0000259" key="2">
    <source>
        <dbReference type="Pfam" id="PF00534"/>
    </source>
</evidence>
<reference evidence="3 4" key="1">
    <citation type="submission" date="2021-02" db="EMBL/GenBank/DDBJ databases">
        <title>Lysobacter arenosi sp. nov., isolated from soil of gangwondo yeongwol, south Korea.</title>
        <authorList>
            <person name="Kim K.R."/>
            <person name="Kim K.H."/>
            <person name="Jeon C.O."/>
        </authorList>
    </citation>
    <scope>NUCLEOTIDE SEQUENCE [LARGE SCALE GENOMIC DNA]</scope>
    <source>
        <strain evidence="3 4">R7</strain>
    </source>
</reference>
<keyword evidence="4" id="KW-1185">Reference proteome</keyword>
<dbReference type="PANTHER" id="PTHR46401:SF9">
    <property type="entry name" value="MANNOSYLTRANSFERASE A"/>
    <property type="match status" value="1"/>
</dbReference>
<dbReference type="Proteomes" id="UP000663400">
    <property type="component" value="Chromosome"/>
</dbReference>
<dbReference type="RefSeq" id="WP_200606917.1">
    <property type="nucleotide sequence ID" value="NZ_CP071517.1"/>
</dbReference>